<dbReference type="SMART" id="SM00953">
    <property type="entry name" value="RES"/>
    <property type="match status" value="1"/>
</dbReference>
<dbReference type="AlphaFoldDB" id="A0A4R5VGU9"/>
<name>A0A4R5VGU9_9RHOB</name>
<reference evidence="2 3" key="1">
    <citation type="submission" date="2019-03" db="EMBL/GenBank/DDBJ databases">
        <title>Ruegeria lutea sp. nov., a novel strain, isolated from marine sediment, the Masan Bay, South Korea.</title>
        <authorList>
            <person name="Kim J."/>
            <person name="Kim D.-Y."/>
            <person name="Lee S.-S."/>
        </authorList>
    </citation>
    <scope>NUCLEOTIDE SEQUENCE [LARGE SCALE GENOMIC DNA]</scope>
    <source>
        <strain evidence="2 3">318-1</strain>
    </source>
</reference>
<evidence type="ECO:0000313" key="2">
    <source>
        <dbReference type="EMBL" id="TDK52967.1"/>
    </source>
</evidence>
<gene>
    <name evidence="2" type="ORF">E1832_01105</name>
</gene>
<sequence>MVMSHYPPIDLYDDVADPRDWEALARAQSRTNPRIYEEIGDLSLVPVERRLSGEGASWVMAAFTHVSPLRRSRFSDGTFGVYYAADTLETALHEHTFHMARFYSASRTPVGWRSQVRQLVGSIDAELTDLRRPGYDDILNPDIATYAVSQSFATKAREGGSNGIVYPSLRNRTGECFGAFYPDVVSRPKQADHFRYHWNGTSVDFVQKITGSKAMYRLE</sequence>
<dbReference type="Pfam" id="PF08808">
    <property type="entry name" value="RES"/>
    <property type="match status" value="1"/>
</dbReference>
<accession>A0A4R5VGU9</accession>
<proteinExistence type="predicted"/>
<evidence type="ECO:0000259" key="1">
    <source>
        <dbReference type="SMART" id="SM00953"/>
    </source>
</evidence>
<dbReference type="InterPro" id="IPR014914">
    <property type="entry name" value="RES_dom"/>
</dbReference>
<feature type="domain" description="RES" evidence="1">
    <location>
        <begin position="62"/>
        <end position="191"/>
    </location>
</feature>
<keyword evidence="3" id="KW-1185">Reference proteome</keyword>
<protein>
    <submittedName>
        <fullName evidence="2">RES domain-containing protein</fullName>
    </submittedName>
</protein>
<dbReference type="EMBL" id="SMUV01000032">
    <property type="protein sequence ID" value="TDK52967.1"/>
    <property type="molecule type" value="Genomic_DNA"/>
</dbReference>
<dbReference type="Proteomes" id="UP000295301">
    <property type="component" value="Unassembled WGS sequence"/>
</dbReference>
<evidence type="ECO:0000313" key="3">
    <source>
        <dbReference type="Proteomes" id="UP000295301"/>
    </source>
</evidence>
<organism evidence="2 3">
    <name type="scientific">Antarcticimicrobium luteum</name>
    <dbReference type="NCBI Taxonomy" id="2547397"/>
    <lineage>
        <taxon>Bacteria</taxon>
        <taxon>Pseudomonadati</taxon>
        <taxon>Pseudomonadota</taxon>
        <taxon>Alphaproteobacteria</taxon>
        <taxon>Rhodobacterales</taxon>
        <taxon>Paracoccaceae</taxon>
        <taxon>Antarcticimicrobium</taxon>
    </lineage>
</organism>
<dbReference type="OrthoDB" id="9795903at2"/>
<comment type="caution">
    <text evidence="2">The sequence shown here is derived from an EMBL/GenBank/DDBJ whole genome shotgun (WGS) entry which is preliminary data.</text>
</comment>